<reference evidence="2" key="1">
    <citation type="submission" date="2022-09" db="EMBL/GenBank/DDBJ databases">
        <title>Actin cytoskeleton and complex cell architecture in an #Asgard archaeon.</title>
        <authorList>
            <person name="Ponce Toledo R.I."/>
            <person name="Schleper C."/>
            <person name="Rodrigues Oliveira T."/>
            <person name="Wollweber F."/>
            <person name="Xu J."/>
            <person name="Rittmann S."/>
            <person name="Klingl A."/>
            <person name="Pilhofer M."/>
        </authorList>
    </citation>
    <scope>NUCLEOTIDE SEQUENCE</scope>
    <source>
        <strain evidence="2">B-35</strain>
    </source>
</reference>
<keyword evidence="1" id="KW-0812">Transmembrane</keyword>
<sequence>MVKYLTISGSILATIGIILRNIFGTLFLYLGKIPSDGYYRYKSLIYQVTPVSIGQVLIYFGIFLILISEVKGTNKLVAWGSTFISFSFIMGIYDEFTRFTGENPTSLGTEIIIASSLGFLFLGLSISILGLIKLQKNYLVYSWIRICIILWIVFWMVFTQIVYFQIYGVLSSIYNDIIDLLFHLPFLIQGWIYTFVKPIPNLNLDQLAHA</sequence>
<evidence type="ECO:0000313" key="2">
    <source>
        <dbReference type="EMBL" id="UYP47114.1"/>
    </source>
</evidence>
<protein>
    <submittedName>
        <fullName evidence="2">Uncharacterized protein</fullName>
    </submittedName>
</protein>
<evidence type="ECO:0000256" key="1">
    <source>
        <dbReference type="SAM" id="Phobius"/>
    </source>
</evidence>
<gene>
    <name evidence="2" type="ORF">NEF87_003399</name>
</gene>
<organism evidence="2 3">
    <name type="scientific">Candidatus Lokiarchaeum ossiferum</name>
    <dbReference type="NCBI Taxonomy" id="2951803"/>
    <lineage>
        <taxon>Archaea</taxon>
        <taxon>Promethearchaeati</taxon>
        <taxon>Promethearchaeota</taxon>
        <taxon>Promethearchaeia</taxon>
        <taxon>Promethearchaeales</taxon>
        <taxon>Promethearchaeaceae</taxon>
        <taxon>Candidatus Lokiarchaeum</taxon>
    </lineage>
</organism>
<evidence type="ECO:0000313" key="3">
    <source>
        <dbReference type="Proteomes" id="UP001208689"/>
    </source>
</evidence>
<feature type="transmembrane region" description="Helical" evidence="1">
    <location>
        <begin position="144"/>
        <end position="165"/>
    </location>
</feature>
<keyword evidence="3" id="KW-1185">Reference proteome</keyword>
<feature type="transmembrane region" description="Helical" evidence="1">
    <location>
        <begin position="12"/>
        <end position="32"/>
    </location>
</feature>
<feature type="transmembrane region" description="Helical" evidence="1">
    <location>
        <begin position="177"/>
        <end position="196"/>
    </location>
</feature>
<feature type="transmembrane region" description="Helical" evidence="1">
    <location>
        <begin position="113"/>
        <end position="132"/>
    </location>
</feature>
<feature type="transmembrane region" description="Helical" evidence="1">
    <location>
        <begin position="44"/>
        <end position="67"/>
    </location>
</feature>
<dbReference type="Proteomes" id="UP001208689">
    <property type="component" value="Chromosome"/>
</dbReference>
<accession>A0ABY6HXD8</accession>
<feature type="transmembrane region" description="Helical" evidence="1">
    <location>
        <begin position="76"/>
        <end position="93"/>
    </location>
</feature>
<proteinExistence type="predicted"/>
<name>A0ABY6HXD8_9ARCH</name>
<keyword evidence="1" id="KW-1133">Transmembrane helix</keyword>
<keyword evidence="1" id="KW-0472">Membrane</keyword>
<dbReference type="EMBL" id="CP104013">
    <property type="protein sequence ID" value="UYP47114.1"/>
    <property type="molecule type" value="Genomic_DNA"/>
</dbReference>